<dbReference type="InterPro" id="IPR050695">
    <property type="entry name" value="N-acetylmuramoyl_amidase_3"/>
</dbReference>
<dbReference type="Gene3D" id="3.40.630.40">
    <property type="entry name" value="Zn-dependent exopeptidases"/>
    <property type="match status" value="1"/>
</dbReference>
<dbReference type="PANTHER" id="PTHR30404">
    <property type="entry name" value="N-ACETYLMURAMOYL-L-ALANINE AMIDASE"/>
    <property type="match status" value="1"/>
</dbReference>
<evidence type="ECO:0000259" key="5">
    <source>
        <dbReference type="SMART" id="SM00646"/>
    </source>
</evidence>
<proteinExistence type="predicted"/>
<keyword evidence="4" id="KW-1133">Transmembrane helix</keyword>
<comment type="catalytic activity">
    <reaction evidence="1">
        <text>Hydrolyzes the link between N-acetylmuramoyl residues and L-amino acid residues in certain cell-wall glycopeptides.</text>
        <dbReference type="EC" id="3.5.1.28"/>
    </reaction>
</comment>
<dbReference type="EMBL" id="JAEHJZ010000026">
    <property type="protein sequence ID" value="MBJ7881147.1"/>
    <property type="molecule type" value="Genomic_DNA"/>
</dbReference>
<dbReference type="GO" id="GO:0009253">
    <property type="term" value="P:peptidoglycan catabolic process"/>
    <property type="evidence" value="ECO:0007669"/>
    <property type="project" value="InterPro"/>
</dbReference>
<sequence length="472" mass="53809">MIHYIVYTIVSLGCSFLVYRLFLKNQKTFQFNRFFLLTSLVLSLLAPIMEVELFNTIPSLPEINFQSDDSAIISEDLLTGRTVETVEKADNSFNNLLVSSYFIVLLVLLVRYGLNFFRIIKLTKNSNKTIGGLKLVGIAEQQNASSFFNYVFIDPKQLADEAYAKNVLQHEMIHSKQWHTFDILIIELLNCVFWFNPFVWLYRRQIRENHEFIADDQVIQSGVDITTYSNTIIYSGNNYGPMPFTSGFNFNHIKTRLIMLHQSKSSVLKRTVKSLIALTLFAAIFTLSSFKDSKPQLVVVVDAGHGGTDSGNLIEKDVVLQISNRLAAYSDQKIKIIETRTNDESLNLSERVRFINQVNPDLVISLHSNAHQDSNISGVEGFYYDKSNYQESSYTYSKILVENQLNQFSNRGKINVAGFYILKNVECPAVLLELGFITNDKDKAILTSNNHQESIAKSLYESLLKIRALKTN</sequence>
<dbReference type="Proteomes" id="UP000662373">
    <property type="component" value="Unassembled WGS sequence"/>
</dbReference>
<accession>A0A934NKL0</accession>
<evidence type="ECO:0000256" key="3">
    <source>
        <dbReference type="ARBA" id="ARBA00022801"/>
    </source>
</evidence>
<evidence type="ECO:0000313" key="7">
    <source>
        <dbReference type="Proteomes" id="UP000662373"/>
    </source>
</evidence>
<feature type="domain" description="MurNAc-LAA" evidence="5">
    <location>
        <begin position="352"/>
        <end position="464"/>
    </location>
</feature>
<feature type="transmembrane region" description="Helical" evidence="4">
    <location>
        <begin position="96"/>
        <end position="114"/>
    </location>
</feature>
<feature type="transmembrane region" description="Helical" evidence="4">
    <location>
        <begin position="6"/>
        <end position="22"/>
    </location>
</feature>
<dbReference type="InterPro" id="IPR008756">
    <property type="entry name" value="Peptidase_M56"/>
</dbReference>
<evidence type="ECO:0000256" key="4">
    <source>
        <dbReference type="SAM" id="Phobius"/>
    </source>
</evidence>
<dbReference type="SMART" id="SM00646">
    <property type="entry name" value="Ami_3"/>
    <property type="match status" value="1"/>
</dbReference>
<keyword evidence="3" id="KW-0378">Hydrolase</keyword>
<gene>
    <name evidence="6" type="ORF">JEM65_10885</name>
</gene>
<dbReference type="RefSeq" id="WP_199599329.1">
    <property type="nucleotide sequence ID" value="NZ_JAEHJZ010000026.1"/>
</dbReference>
<keyword evidence="4" id="KW-0472">Membrane</keyword>
<dbReference type="CDD" id="cd07341">
    <property type="entry name" value="M56_BlaR1_MecR1_like"/>
    <property type="match status" value="1"/>
</dbReference>
<dbReference type="AlphaFoldDB" id="A0A934NKL0"/>
<dbReference type="CDD" id="cd02696">
    <property type="entry name" value="MurNAc-LAA"/>
    <property type="match status" value="1"/>
</dbReference>
<organism evidence="6 7">
    <name type="scientific">Gelidibacter salicanalis</name>
    <dbReference type="NCBI Taxonomy" id="291193"/>
    <lineage>
        <taxon>Bacteria</taxon>
        <taxon>Pseudomonadati</taxon>
        <taxon>Bacteroidota</taxon>
        <taxon>Flavobacteriia</taxon>
        <taxon>Flavobacteriales</taxon>
        <taxon>Flavobacteriaceae</taxon>
        <taxon>Gelidibacter</taxon>
    </lineage>
</organism>
<evidence type="ECO:0000256" key="2">
    <source>
        <dbReference type="ARBA" id="ARBA00011901"/>
    </source>
</evidence>
<reference evidence="6 7" key="1">
    <citation type="submission" date="2020-09" db="EMBL/GenBank/DDBJ databases">
        <title>Draft genome of Gelidibacter salicanalis PAMC21136.</title>
        <authorList>
            <person name="Park H."/>
        </authorList>
    </citation>
    <scope>NUCLEOTIDE SEQUENCE [LARGE SCALE GENOMIC DNA]</scope>
    <source>
        <strain evidence="6 7">PAMC21136</strain>
    </source>
</reference>
<comment type="caution">
    <text evidence="6">The sequence shown here is derived from an EMBL/GenBank/DDBJ whole genome shotgun (WGS) entry which is preliminary data.</text>
</comment>
<dbReference type="Pfam" id="PF05569">
    <property type="entry name" value="Peptidase_M56"/>
    <property type="match status" value="1"/>
</dbReference>
<dbReference type="InterPro" id="IPR002508">
    <property type="entry name" value="MurNAc-LAA_cat"/>
</dbReference>
<dbReference type="PANTHER" id="PTHR30404:SF0">
    <property type="entry name" value="N-ACETYLMURAMOYL-L-ALANINE AMIDASE AMIC"/>
    <property type="match status" value="1"/>
</dbReference>
<dbReference type="GO" id="GO:0030288">
    <property type="term" value="C:outer membrane-bounded periplasmic space"/>
    <property type="evidence" value="ECO:0007669"/>
    <property type="project" value="TreeGrafter"/>
</dbReference>
<protein>
    <recommendedName>
        <fullName evidence="2">N-acetylmuramoyl-L-alanine amidase</fullName>
        <ecNumber evidence="2">3.5.1.28</ecNumber>
    </recommendedName>
</protein>
<feature type="transmembrane region" description="Helical" evidence="4">
    <location>
        <begin position="34"/>
        <end position="54"/>
    </location>
</feature>
<keyword evidence="4" id="KW-0812">Transmembrane</keyword>
<dbReference type="SUPFAM" id="SSF53187">
    <property type="entry name" value="Zn-dependent exopeptidases"/>
    <property type="match status" value="1"/>
</dbReference>
<evidence type="ECO:0000256" key="1">
    <source>
        <dbReference type="ARBA" id="ARBA00001561"/>
    </source>
</evidence>
<keyword evidence="7" id="KW-1185">Reference proteome</keyword>
<evidence type="ECO:0000313" key="6">
    <source>
        <dbReference type="EMBL" id="MBJ7881147.1"/>
    </source>
</evidence>
<dbReference type="EC" id="3.5.1.28" evidence="2"/>
<dbReference type="Pfam" id="PF01520">
    <property type="entry name" value="Amidase_3"/>
    <property type="match status" value="1"/>
</dbReference>
<dbReference type="GO" id="GO:0008745">
    <property type="term" value="F:N-acetylmuramoyl-L-alanine amidase activity"/>
    <property type="evidence" value="ECO:0007669"/>
    <property type="project" value="UniProtKB-EC"/>
</dbReference>
<name>A0A934NKL0_9FLAO</name>